<dbReference type="EMBL" id="CAJVPW010034458">
    <property type="protein sequence ID" value="CAG8733602.1"/>
    <property type="molecule type" value="Genomic_DNA"/>
</dbReference>
<evidence type="ECO:0000313" key="1">
    <source>
        <dbReference type="EMBL" id="CAG8733602.1"/>
    </source>
</evidence>
<gene>
    <name evidence="1" type="ORF">SPELUC_LOCUS13289</name>
</gene>
<proteinExistence type="predicted"/>
<reference evidence="1" key="1">
    <citation type="submission" date="2021-06" db="EMBL/GenBank/DDBJ databases">
        <authorList>
            <person name="Kallberg Y."/>
            <person name="Tangrot J."/>
            <person name="Rosling A."/>
        </authorList>
    </citation>
    <scope>NUCLEOTIDE SEQUENCE</scope>
    <source>
        <strain evidence="1">28 12/20/2015</strain>
    </source>
</reference>
<accession>A0ACA9Q2F0</accession>
<sequence>MQFRREPDEIKQYLDARYISAPEAAWHLFGMCLHEEVPNIVRLALHLPGIHQVIFDPEDEAAEILFLYSIEEPTDEQIYDYGLFLINEILRSSNYSLAMCPSMPLWVHNWELSRRNRLIAKRLACNVEELRVLVENHILQLNSEQNAA</sequence>
<name>A0ACA9Q2F0_9GLOM</name>
<keyword evidence="2" id="KW-1185">Reference proteome</keyword>
<comment type="caution">
    <text evidence="1">The sequence shown here is derived from an EMBL/GenBank/DDBJ whole genome shotgun (WGS) entry which is preliminary data.</text>
</comment>
<organism evidence="1 2">
    <name type="scientific">Cetraspora pellucida</name>
    <dbReference type="NCBI Taxonomy" id="1433469"/>
    <lineage>
        <taxon>Eukaryota</taxon>
        <taxon>Fungi</taxon>
        <taxon>Fungi incertae sedis</taxon>
        <taxon>Mucoromycota</taxon>
        <taxon>Glomeromycotina</taxon>
        <taxon>Glomeromycetes</taxon>
        <taxon>Diversisporales</taxon>
        <taxon>Gigasporaceae</taxon>
        <taxon>Cetraspora</taxon>
    </lineage>
</organism>
<evidence type="ECO:0000313" key="2">
    <source>
        <dbReference type="Proteomes" id="UP000789366"/>
    </source>
</evidence>
<dbReference type="Proteomes" id="UP000789366">
    <property type="component" value="Unassembled WGS sequence"/>
</dbReference>
<protein>
    <submittedName>
        <fullName evidence="1">6033_t:CDS:1</fullName>
    </submittedName>
</protein>